<accession>A0ABD2D154</accession>
<dbReference type="EMBL" id="JAYRBN010000007">
    <property type="protein sequence ID" value="KAL2751123.1"/>
    <property type="molecule type" value="Genomic_DNA"/>
</dbReference>
<reference evidence="2 3" key="1">
    <citation type="journal article" date="2024" name="Ann. Entomol. Soc. Am.">
        <title>Genomic analyses of the southern and eastern yellowjacket wasps (Hymenoptera: Vespidae) reveal evolutionary signatures of social life.</title>
        <authorList>
            <person name="Catto M.A."/>
            <person name="Caine P.B."/>
            <person name="Orr S.E."/>
            <person name="Hunt B.G."/>
            <person name="Goodisman M.A.D."/>
        </authorList>
    </citation>
    <scope>NUCLEOTIDE SEQUENCE [LARGE SCALE GENOMIC DNA]</scope>
    <source>
        <strain evidence="2">232</strain>
        <tissue evidence="2">Head and thorax</tissue>
    </source>
</reference>
<feature type="compositionally biased region" description="Basic and acidic residues" evidence="1">
    <location>
        <begin position="131"/>
        <end position="169"/>
    </location>
</feature>
<dbReference type="AlphaFoldDB" id="A0ABD2D154"/>
<evidence type="ECO:0000313" key="3">
    <source>
        <dbReference type="Proteomes" id="UP001607303"/>
    </source>
</evidence>
<sequence length="169" mass="18862">MLEDIYVDTSLASTPLRNSSVTTRSFASLPLGWTMWEDGGLKRGSDWLRNDIIGKRFFPNIERVNRVETVEDITTISFKDLSTEKGDISLTKEKLSELVLNREGKSLARKEKAEWDGSQRGDIGGGGEGGGGRERGEEEVGVEGKGRERDLAFTKKSQKTRESRYAETD</sequence>
<feature type="compositionally biased region" description="Basic and acidic residues" evidence="1">
    <location>
        <begin position="107"/>
        <end position="119"/>
    </location>
</feature>
<name>A0ABD2D154_VESMC</name>
<protein>
    <submittedName>
        <fullName evidence="2">Uncharacterized protein</fullName>
    </submittedName>
</protein>
<proteinExistence type="predicted"/>
<feature type="region of interest" description="Disordered" evidence="1">
    <location>
        <begin position="107"/>
        <end position="169"/>
    </location>
</feature>
<keyword evidence="3" id="KW-1185">Reference proteome</keyword>
<organism evidence="2 3">
    <name type="scientific">Vespula maculifrons</name>
    <name type="common">Eastern yellow jacket</name>
    <name type="synonym">Wasp</name>
    <dbReference type="NCBI Taxonomy" id="7453"/>
    <lineage>
        <taxon>Eukaryota</taxon>
        <taxon>Metazoa</taxon>
        <taxon>Ecdysozoa</taxon>
        <taxon>Arthropoda</taxon>
        <taxon>Hexapoda</taxon>
        <taxon>Insecta</taxon>
        <taxon>Pterygota</taxon>
        <taxon>Neoptera</taxon>
        <taxon>Endopterygota</taxon>
        <taxon>Hymenoptera</taxon>
        <taxon>Apocrita</taxon>
        <taxon>Aculeata</taxon>
        <taxon>Vespoidea</taxon>
        <taxon>Vespidae</taxon>
        <taxon>Vespinae</taxon>
        <taxon>Vespula</taxon>
    </lineage>
</organism>
<evidence type="ECO:0000313" key="2">
    <source>
        <dbReference type="EMBL" id="KAL2751123.1"/>
    </source>
</evidence>
<evidence type="ECO:0000256" key="1">
    <source>
        <dbReference type="SAM" id="MobiDB-lite"/>
    </source>
</evidence>
<gene>
    <name evidence="2" type="ORF">V1477_000281</name>
</gene>
<comment type="caution">
    <text evidence="2">The sequence shown here is derived from an EMBL/GenBank/DDBJ whole genome shotgun (WGS) entry which is preliminary data.</text>
</comment>
<dbReference type="Proteomes" id="UP001607303">
    <property type="component" value="Unassembled WGS sequence"/>
</dbReference>